<name>A0A8S5MH45_9CAUD</name>
<accession>A0A8S5MH45</accession>
<dbReference type="EMBL" id="BK014902">
    <property type="protein sequence ID" value="DAD81528.1"/>
    <property type="molecule type" value="Genomic_DNA"/>
</dbReference>
<sequence>MILKTTTNEFCFINVSFYETIADPRYFFEQDYEEMPEYEEELDFDFDSYCNKFIPFVQEWADKVGERLYEYGVNNIKVISVGHPKDRNYGTDWMDVRIEFCDEWRQKMLSNIGKIINDDKCKKYAEANYRSVSGYIFLGPEDLKEFEKKIIERKSDSGYDVTILLNMYLTLAFVKEFGFKAGEAWSEITEYAYGCLSYSDFATTEMLIPEGSEHLFKDIYTAKADELYHHVLDKFGWAWRDPKYKSETELCAMLKWAKEKGLTIEELSI</sequence>
<reference evidence="1" key="1">
    <citation type="journal article" date="2021" name="Proc. Natl. Acad. Sci. U.S.A.">
        <title>A Catalog of Tens of Thousands of Viruses from Human Metagenomes Reveals Hidden Associations with Chronic Diseases.</title>
        <authorList>
            <person name="Tisza M.J."/>
            <person name="Buck C.B."/>
        </authorList>
    </citation>
    <scope>NUCLEOTIDE SEQUENCE</scope>
    <source>
        <strain evidence="1">Ct1h53</strain>
    </source>
</reference>
<protein>
    <submittedName>
        <fullName evidence="1">Uncharacterized protein</fullName>
    </submittedName>
</protein>
<proteinExistence type="predicted"/>
<organism evidence="1">
    <name type="scientific">Podoviridae sp. ct1h53</name>
    <dbReference type="NCBI Taxonomy" id="2826536"/>
    <lineage>
        <taxon>Viruses</taxon>
        <taxon>Duplodnaviria</taxon>
        <taxon>Heunggongvirae</taxon>
        <taxon>Uroviricota</taxon>
        <taxon>Caudoviricetes</taxon>
    </lineage>
</organism>
<evidence type="ECO:0000313" key="1">
    <source>
        <dbReference type="EMBL" id="DAD81528.1"/>
    </source>
</evidence>